<name>A0A839RSV3_9ACTN</name>
<reference evidence="3 4" key="1">
    <citation type="submission" date="2020-08" db="EMBL/GenBank/DDBJ databases">
        <title>Sequencing the genomes of 1000 actinobacteria strains.</title>
        <authorList>
            <person name="Klenk H.-P."/>
        </authorList>
    </citation>
    <scope>NUCLEOTIDE SEQUENCE [LARGE SCALE GENOMIC DNA]</scope>
    <source>
        <strain evidence="3 4">DSM 45258</strain>
    </source>
</reference>
<protein>
    <recommendedName>
        <fullName evidence="2">HNH nuclease domain-containing protein</fullName>
    </recommendedName>
</protein>
<evidence type="ECO:0000313" key="3">
    <source>
        <dbReference type="EMBL" id="MBB3040002.1"/>
    </source>
</evidence>
<evidence type="ECO:0000313" key="4">
    <source>
        <dbReference type="Proteomes" id="UP000567922"/>
    </source>
</evidence>
<organism evidence="3 4">
    <name type="scientific">Hoyosella altamirensis</name>
    <dbReference type="NCBI Taxonomy" id="616997"/>
    <lineage>
        <taxon>Bacteria</taxon>
        <taxon>Bacillati</taxon>
        <taxon>Actinomycetota</taxon>
        <taxon>Actinomycetes</taxon>
        <taxon>Mycobacteriales</taxon>
        <taxon>Hoyosellaceae</taxon>
        <taxon>Hoyosella</taxon>
    </lineage>
</organism>
<dbReference type="EMBL" id="JACHWS010000005">
    <property type="protein sequence ID" value="MBB3040002.1"/>
    <property type="molecule type" value="Genomic_DNA"/>
</dbReference>
<dbReference type="Proteomes" id="UP000567922">
    <property type="component" value="Unassembled WGS sequence"/>
</dbReference>
<keyword evidence="4" id="KW-1185">Reference proteome</keyword>
<feature type="region of interest" description="Disordered" evidence="1">
    <location>
        <begin position="141"/>
        <end position="175"/>
    </location>
</feature>
<dbReference type="Pfam" id="PF13392">
    <property type="entry name" value="HNH_3"/>
    <property type="match status" value="1"/>
</dbReference>
<accession>A0A839RSV3</accession>
<dbReference type="SUPFAM" id="SSF54060">
    <property type="entry name" value="His-Me finger endonucleases"/>
    <property type="match status" value="1"/>
</dbReference>
<gene>
    <name evidence="3" type="ORF">FHU29_004492</name>
</gene>
<feature type="domain" description="HNH nuclease" evidence="2">
    <location>
        <begin position="50"/>
        <end position="95"/>
    </location>
</feature>
<dbReference type="Gene3D" id="3.90.75.20">
    <property type="match status" value="1"/>
</dbReference>
<proteinExistence type="predicted"/>
<sequence>MPRGITVDDPLTHLLENVTKDISTGCWNWTASRNRYGYGTVSLKAIGGHKLVHVAMHELMVGPVPEGLELDHLCRNRSCCNPDHLEPVTHAENMRRGAPYWAERTRSECQRGHALAGTNVRTYPNGKRYCVTCRLERQRIRRAEARSKSPGPGSGSYLKSRTHCPQGHAYDDRNTYVDKTGSRQCRECNRTRNRMRRAARKQGVPA</sequence>
<evidence type="ECO:0000256" key="1">
    <source>
        <dbReference type="SAM" id="MobiDB-lite"/>
    </source>
</evidence>
<comment type="caution">
    <text evidence="3">The sequence shown here is derived from an EMBL/GenBank/DDBJ whole genome shotgun (WGS) entry which is preliminary data.</text>
</comment>
<dbReference type="InterPro" id="IPR044925">
    <property type="entry name" value="His-Me_finger_sf"/>
</dbReference>
<evidence type="ECO:0000259" key="2">
    <source>
        <dbReference type="Pfam" id="PF13392"/>
    </source>
</evidence>
<dbReference type="InterPro" id="IPR003615">
    <property type="entry name" value="HNH_nuc"/>
</dbReference>
<dbReference type="AlphaFoldDB" id="A0A839RSV3"/>